<dbReference type="EMBL" id="AAWS01000011">
    <property type="protein sequence ID" value="EAY29422.1"/>
    <property type="molecule type" value="Genomic_DNA"/>
</dbReference>
<accession>A1ZJW9</accession>
<dbReference type="AlphaFoldDB" id="A1ZJW9"/>
<dbReference type="RefSeq" id="WP_002696469.1">
    <property type="nucleotide sequence ID" value="NZ_AAWS01000011.1"/>
</dbReference>
<evidence type="ECO:0000313" key="1">
    <source>
        <dbReference type="EMBL" id="EAY29422.1"/>
    </source>
</evidence>
<organism evidence="1 2">
    <name type="scientific">Microscilla marina ATCC 23134</name>
    <dbReference type="NCBI Taxonomy" id="313606"/>
    <lineage>
        <taxon>Bacteria</taxon>
        <taxon>Pseudomonadati</taxon>
        <taxon>Bacteroidota</taxon>
        <taxon>Cytophagia</taxon>
        <taxon>Cytophagales</taxon>
        <taxon>Microscillaceae</taxon>
        <taxon>Microscilla</taxon>
    </lineage>
</organism>
<protein>
    <submittedName>
        <fullName evidence="1">Peptide ABC transporter, periplasmic peptide-binding protein</fullName>
    </submittedName>
</protein>
<gene>
    <name evidence="1" type="ORF">M23134_01482</name>
</gene>
<comment type="caution">
    <text evidence="1">The sequence shown here is derived from an EMBL/GenBank/DDBJ whole genome shotgun (WGS) entry which is preliminary data.</text>
</comment>
<name>A1ZJW9_MICM2</name>
<evidence type="ECO:0000313" key="2">
    <source>
        <dbReference type="Proteomes" id="UP000004095"/>
    </source>
</evidence>
<proteinExistence type="predicted"/>
<reference evidence="1 2" key="1">
    <citation type="submission" date="2007-01" db="EMBL/GenBank/DDBJ databases">
        <authorList>
            <person name="Haygood M."/>
            <person name="Podell S."/>
            <person name="Anderson C."/>
            <person name="Hopkinson B."/>
            <person name="Roe K."/>
            <person name="Barbeau K."/>
            <person name="Gaasterland T."/>
            <person name="Ferriera S."/>
            <person name="Johnson J."/>
            <person name="Kravitz S."/>
            <person name="Beeson K."/>
            <person name="Sutton G."/>
            <person name="Rogers Y.-H."/>
            <person name="Friedman R."/>
            <person name="Frazier M."/>
            <person name="Venter J.C."/>
        </authorList>
    </citation>
    <scope>NUCLEOTIDE SEQUENCE [LARGE SCALE GENOMIC DNA]</scope>
    <source>
        <strain evidence="1 2">ATCC 23134</strain>
    </source>
</reference>
<dbReference type="Proteomes" id="UP000004095">
    <property type="component" value="Unassembled WGS sequence"/>
</dbReference>
<sequence>MHHFIKVIHQDHHPVFRLLLEKPLWLAILLLGAQRTWQLPQPSPEGLVQGEFKLSHNDYPVFGLPEAEKKKLSRAIQGLIKYGMLIKSDKQAGMK</sequence>
<keyword evidence="2" id="KW-1185">Reference proteome</keyword>